<organism evidence="3 4">
    <name type="scientific">Marasmiellus scandens</name>
    <dbReference type="NCBI Taxonomy" id="2682957"/>
    <lineage>
        <taxon>Eukaryota</taxon>
        <taxon>Fungi</taxon>
        <taxon>Dikarya</taxon>
        <taxon>Basidiomycota</taxon>
        <taxon>Agaricomycotina</taxon>
        <taxon>Agaricomycetes</taxon>
        <taxon>Agaricomycetidae</taxon>
        <taxon>Agaricales</taxon>
        <taxon>Marasmiineae</taxon>
        <taxon>Omphalotaceae</taxon>
        <taxon>Marasmiellus</taxon>
    </lineage>
</organism>
<proteinExistence type="predicted"/>
<gene>
    <name evidence="3" type="ORF">VKT23_011430</name>
</gene>
<protein>
    <submittedName>
        <fullName evidence="3">Uncharacterized protein</fullName>
    </submittedName>
</protein>
<feature type="region of interest" description="Disordered" evidence="2">
    <location>
        <begin position="231"/>
        <end position="254"/>
    </location>
</feature>
<feature type="coiled-coil region" evidence="1">
    <location>
        <begin position="28"/>
        <end position="112"/>
    </location>
</feature>
<dbReference type="Proteomes" id="UP001498398">
    <property type="component" value="Unassembled WGS sequence"/>
</dbReference>
<evidence type="ECO:0000256" key="2">
    <source>
        <dbReference type="SAM" id="MobiDB-lite"/>
    </source>
</evidence>
<evidence type="ECO:0000256" key="1">
    <source>
        <dbReference type="SAM" id="Coils"/>
    </source>
</evidence>
<comment type="caution">
    <text evidence="3">The sequence shown here is derived from an EMBL/GenBank/DDBJ whole genome shotgun (WGS) entry which is preliminary data.</text>
</comment>
<keyword evidence="1" id="KW-0175">Coiled coil</keyword>
<accession>A0ABR1JEL2</accession>
<evidence type="ECO:0000313" key="4">
    <source>
        <dbReference type="Proteomes" id="UP001498398"/>
    </source>
</evidence>
<keyword evidence="4" id="KW-1185">Reference proteome</keyword>
<name>A0ABR1JEL2_9AGAR</name>
<dbReference type="EMBL" id="JBANRG010000024">
    <property type="protein sequence ID" value="KAK7454677.1"/>
    <property type="molecule type" value="Genomic_DNA"/>
</dbReference>
<feature type="compositionally biased region" description="Polar residues" evidence="2">
    <location>
        <begin position="231"/>
        <end position="251"/>
    </location>
</feature>
<evidence type="ECO:0000313" key="3">
    <source>
        <dbReference type="EMBL" id="KAK7454677.1"/>
    </source>
</evidence>
<reference evidence="3 4" key="1">
    <citation type="submission" date="2024-01" db="EMBL/GenBank/DDBJ databases">
        <title>A draft genome for the cacao thread blight pathogen Marasmiellus scandens.</title>
        <authorList>
            <person name="Baruah I.K."/>
            <person name="Leung J."/>
            <person name="Bukari Y."/>
            <person name="Amoako-Attah I."/>
            <person name="Meinhardt L.W."/>
            <person name="Bailey B.A."/>
            <person name="Cohen S.P."/>
        </authorList>
    </citation>
    <scope>NUCLEOTIDE SEQUENCE [LARGE SCALE GENOMIC DNA]</scope>
    <source>
        <strain evidence="3 4">GH-19</strain>
    </source>
</reference>
<sequence>MSSTISVHRAIESQKQAQDERQHMQLWIENLESQLRDVNSALDRATIETSRLQTENQKTIDCLVTDKANAVAELAQLKGQLIQDNLEMEEEMEEKNRQLGHLTQQIYELQELHIRAEKLTSEQQTELISLRSRQESGRNPSLQFLNTLRPSKGQKTTKQTKPIVASGPRVQPLIQEQDQDDETEQVTLSTIDEDIQMVDETETEPLAVNRLQLRKLIVEILRSLPEFKVQSSSAKTQLNSEKTQSKPGSRSSNRDIVKKAFQSLSAQEEYMWRLVVRGIFKELLQVPNVTEFHDYSSATENEVETYEEEGTGGPGESYQLYFGEIPRWRKCKWNQKVVANITSAILSAHDPLQTGLPVLDESAIKAFVWTLIEQGRESWSSSRRKVKPTGELETAVEAEKRLSDRKMKRQQDSLMRTRKLHVSFKVVVTSCVDHLIGTGQKYDHRRVAIEDTLKNLNPDSNKANRWKQLQYLVNTLGKDGQSSDEDFNTYDRGGYDQALQSTLPHWRNKKIRELLSEVDRASDGLRLLKKYRAARKTRVPGETISTRSRAKTGLPMSFYDRKFLQSLRPGQLDDLQVVETDDDFNLLDDLSSEEN</sequence>